<sequence length="67" mass="7394">MCKVMNTFIIIFIFFGTTFIIIIENVYLHLDLDCPVSEVGTAFFSWARIFADWVPSPGTASAPSSGS</sequence>
<keyword evidence="1" id="KW-0472">Membrane</keyword>
<evidence type="ECO:0000256" key="1">
    <source>
        <dbReference type="SAM" id="Phobius"/>
    </source>
</evidence>
<evidence type="ECO:0000313" key="2">
    <source>
        <dbReference type="EMBL" id="RNA20320.1"/>
    </source>
</evidence>
<dbReference type="Proteomes" id="UP000276133">
    <property type="component" value="Unassembled WGS sequence"/>
</dbReference>
<gene>
    <name evidence="2" type="ORF">BpHYR1_008610</name>
</gene>
<feature type="transmembrane region" description="Helical" evidence="1">
    <location>
        <begin position="7"/>
        <end position="28"/>
    </location>
</feature>
<accession>A0A3M7R9W3</accession>
<keyword evidence="1" id="KW-0812">Transmembrane</keyword>
<dbReference type="AlphaFoldDB" id="A0A3M7R9W3"/>
<dbReference type="EMBL" id="REGN01003879">
    <property type="protein sequence ID" value="RNA20320.1"/>
    <property type="molecule type" value="Genomic_DNA"/>
</dbReference>
<organism evidence="2 3">
    <name type="scientific">Brachionus plicatilis</name>
    <name type="common">Marine rotifer</name>
    <name type="synonym">Brachionus muelleri</name>
    <dbReference type="NCBI Taxonomy" id="10195"/>
    <lineage>
        <taxon>Eukaryota</taxon>
        <taxon>Metazoa</taxon>
        <taxon>Spiralia</taxon>
        <taxon>Gnathifera</taxon>
        <taxon>Rotifera</taxon>
        <taxon>Eurotatoria</taxon>
        <taxon>Monogononta</taxon>
        <taxon>Pseudotrocha</taxon>
        <taxon>Ploima</taxon>
        <taxon>Brachionidae</taxon>
        <taxon>Brachionus</taxon>
    </lineage>
</organism>
<keyword evidence="1" id="KW-1133">Transmembrane helix</keyword>
<comment type="caution">
    <text evidence="2">The sequence shown here is derived from an EMBL/GenBank/DDBJ whole genome shotgun (WGS) entry which is preliminary data.</text>
</comment>
<evidence type="ECO:0000313" key="3">
    <source>
        <dbReference type="Proteomes" id="UP000276133"/>
    </source>
</evidence>
<keyword evidence="3" id="KW-1185">Reference proteome</keyword>
<proteinExistence type="predicted"/>
<protein>
    <submittedName>
        <fullName evidence="2">Uncharacterized protein</fullName>
    </submittedName>
</protein>
<reference evidence="2 3" key="1">
    <citation type="journal article" date="2018" name="Sci. Rep.">
        <title>Genomic signatures of local adaptation to the degree of environmental predictability in rotifers.</title>
        <authorList>
            <person name="Franch-Gras L."/>
            <person name="Hahn C."/>
            <person name="Garcia-Roger E.M."/>
            <person name="Carmona M.J."/>
            <person name="Serra M."/>
            <person name="Gomez A."/>
        </authorList>
    </citation>
    <scope>NUCLEOTIDE SEQUENCE [LARGE SCALE GENOMIC DNA]</scope>
    <source>
        <strain evidence="2">HYR1</strain>
    </source>
</reference>
<name>A0A3M7R9W3_BRAPC</name>